<evidence type="ECO:0000256" key="1">
    <source>
        <dbReference type="ARBA" id="ARBA00022737"/>
    </source>
</evidence>
<dbReference type="InterPro" id="IPR036116">
    <property type="entry name" value="FN3_sf"/>
</dbReference>
<feature type="domain" description="Fibronectin type-III" evidence="4">
    <location>
        <begin position="715"/>
        <end position="799"/>
    </location>
</feature>
<feature type="compositionally biased region" description="Low complexity" evidence="2">
    <location>
        <begin position="966"/>
        <end position="994"/>
    </location>
</feature>
<evidence type="ECO:0000259" key="4">
    <source>
        <dbReference type="PROSITE" id="PS50853"/>
    </source>
</evidence>
<dbReference type="SUPFAM" id="SSF49265">
    <property type="entry name" value="Fibronectin type III"/>
    <property type="match status" value="5"/>
</dbReference>
<feature type="region of interest" description="Disordered" evidence="2">
    <location>
        <begin position="1096"/>
        <end position="1115"/>
    </location>
</feature>
<keyword evidence="1" id="KW-0677">Repeat</keyword>
<accession>A0A7M7H6K8</accession>
<feature type="region of interest" description="Disordered" evidence="2">
    <location>
        <begin position="951"/>
        <end position="996"/>
    </location>
</feature>
<evidence type="ECO:0000256" key="2">
    <source>
        <dbReference type="SAM" id="MobiDB-lite"/>
    </source>
</evidence>
<feature type="region of interest" description="Disordered" evidence="2">
    <location>
        <begin position="1191"/>
        <end position="1213"/>
    </location>
</feature>
<dbReference type="InterPro" id="IPR003961">
    <property type="entry name" value="FN3_dom"/>
</dbReference>
<feature type="domain" description="Fibronectin type-III" evidence="4">
    <location>
        <begin position="608"/>
        <end position="710"/>
    </location>
</feature>
<feature type="compositionally biased region" description="Low complexity" evidence="2">
    <location>
        <begin position="1099"/>
        <end position="1110"/>
    </location>
</feature>
<dbReference type="InterPro" id="IPR013783">
    <property type="entry name" value="Ig-like_fold"/>
</dbReference>
<feature type="compositionally biased region" description="Polar residues" evidence="2">
    <location>
        <begin position="32"/>
        <end position="41"/>
    </location>
</feature>
<dbReference type="SMART" id="SM00060">
    <property type="entry name" value="FN3"/>
    <property type="match status" value="7"/>
</dbReference>
<dbReference type="CDD" id="cd00063">
    <property type="entry name" value="FN3"/>
    <property type="match status" value="4"/>
</dbReference>
<feature type="transmembrane region" description="Helical" evidence="3">
    <location>
        <begin position="904"/>
        <end position="925"/>
    </location>
</feature>
<feature type="region of interest" description="Disordered" evidence="2">
    <location>
        <begin position="1248"/>
        <end position="1431"/>
    </location>
</feature>
<dbReference type="EnsemblMetazoa" id="XM_008204412">
    <property type="protein sequence ID" value="XP_008202634"/>
    <property type="gene ID" value="LOC100679233"/>
</dbReference>
<keyword evidence="3" id="KW-0812">Transmembrane</keyword>
<dbReference type="Pfam" id="PF00041">
    <property type="entry name" value="fn3"/>
    <property type="match status" value="2"/>
</dbReference>
<reference evidence="5" key="1">
    <citation type="submission" date="2021-01" db="UniProtKB">
        <authorList>
            <consortium name="EnsemblMetazoa"/>
        </authorList>
    </citation>
    <scope>IDENTIFICATION</scope>
</reference>
<sequence>MGRGELPQCDAGSSSEREHQRKLEEQCRADSRSGSIGSTMEPTRRSLGGRLLLLALLGSLLGPPTSCLALDSQRCAIGLKTPGRTWPAGDIVLEHGNPLHVLCILNQTFVDSAFPGKNSSDLVFFKGQRQVEPEFISVVNETTIRLDVSEPPPENAMYYCKLRLDESYDKDYEAVCLNKVVVGFKPSEPRNFNCASQNWENLTCTWDPPHNYVDTIYSITFKLPGRAGGRKLYPCPPDIDKYKNTCRWSGSTNPIYRQPYEYYTFFLSAENVLGNWTGSYKFHHFAHVIPAKPANLTVVNKTLDSAMLHWIVSFPMQNFPPGLHHRIAHQSQWDSRDTWQVINITGEPHNNKRYYNLTGLKYANAIYDVRVYMKSAVAIGEDKWGNFSDVTFRTPARVPGQSPRADVGCFEVTENNMNRDIYLYWQSIPAYLENGNNFRYQVSRVEENGQRVYLAPNETTRTYAKFRGLGHHSSYRFEIVASNEVGILDKPARIYVPSRTLLPREPVSFTKIAFDDGLYELSWKPPVGGDDEIKNYTIFWCENDRDRPYQCQGYLDWLHVSKSTLVFNVTVPDPGKVYQFAISANTERASSGMMWASCTVIHNKVVGKMKTVWINRIGSTVIEVGWKLDCSDRIGIVEGFKIYYCPIVSPYNLNCKGPKLNTTIKADLSTIRGEVTGLKPYTTYMIAVAVLTKNGEGQHSDPLYNTTLESPPSEPPRDVVVRNVTNTTMFVEWKEPLAMNGVLRYYVVHYNEHAKKVEEVPHIELQGLQAHRNYSVRVAACTVDCSAESPPVYALTSIGVPNKILPPTVRFFNSSQVKVQWAKPHQPAGLLDYYQIKSNDGEIQNTTTQEASLSIPDCKTIGRERLYRFQVRAVNVAPNGEHLFGNWSDAGEGNCFSDGPSYRVWIIIWVIGSICGIAFVFCVAYSSKRVWLKCKAMQDVEVKLPPGLAPNMKLLQKSGDQHTRQSSADSSGCSSGQESVTSSLTSDSHVSSDSGAEVDPVLSKKLIIDATTASTTNSSPAWESSSLRQRNVAGASKPNHETATRWDPYVKVAKGSNELIMPSAPPADSLSLARSTPNLSDNIGYATSQQTWSSTGYISMPSSEEMSSNPSPVPKDTLATGSYSVVGVISKAPLRCKSEEESLSLVKAKTESENKPSTNPYVSLVSLEQNSKDNPKRKLEALRVFDNLGFDKSKQQQQSQTQSQIQQSDKLSRPYVQTGFLDSRRKPTGQLPQANFFAQSSLADELGRKLTPTGAAAPSQSDSKPYVTVASISETTARKTAPSAETSTAHKPYIPVSSIMPSAEAKSNGSSTPASSVFKMLQQPKLEASSSSPSIDDHETVGLYPSLDLDTKDDEPSSTASSASSPTSTFTLCWQQQQPGNETPSTESLTDLGAQAQSPQPVTKTTSSGYVTLPEQKTAPASRFANKPLPASVDDQKYSKVAVVPRTLQ</sequence>
<evidence type="ECO:0000256" key="3">
    <source>
        <dbReference type="SAM" id="Phobius"/>
    </source>
</evidence>
<dbReference type="OrthoDB" id="6381660at2759"/>
<dbReference type="RefSeq" id="XP_008202634.1">
    <property type="nucleotide sequence ID" value="XM_008204412.4"/>
</dbReference>
<feature type="region of interest" description="Disordered" evidence="2">
    <location>
        <begin position="1015"/>
        <end position="1043"/>
    </location>
</feature>
<feature type="compositionally biased region" description="Low complexity" evidence="2">
    <location>
        <begin position="1357"/>
        <end position="1369"/>
    </location>
</feature>
<dbReference type="InterPro" id="IPR050991">
    <property type="entry name" value="ECM_Regulatory_Proteins"/>
</dbReference>
<dbReference type="GeneID" id="100679233"/>
<dbReference type="Gene3D" id="2.60.40.10">
    <property type="entry name" value="Immunoglobulins"/>
    <property type="match status" value="8"/>
</dbReference>
<feature type="domain" description="Fibronectin type-III" evidence="4">
    <location>
        <begin position="502"/>
        <end position="606"/>
    </location>
</feature>
<protein>
    <recommendedName>
        <fullName evidence="4">Fibronectin type-III domain-containing protein</fullName>
    </recommendedName>
</protein>
<dbReference type="KEGG" id="nvi:100679233"/>
<keyword evidence="3" id="KW-0472">Membrane</keyword>
<proteinExistence type="predicted"/>
<keyword evidence="6" id="KW-1185">Reference proteome</keyword>
<evidence type="ECO:0000313" key="6">
    <source>
        <dbReference type="Proteomes" id="UP000002358"/>
    </source>
</evidence>
<dbReference type="SMR" id="A0A7M7H6K8"/>
<dbReference type="CTD" id="32976"/>
<dbReference type="Pfam" id="PF25552">
    <property type="entry name" value="LIFR_D4"/>
    <property type="match status" value="1"/>
</dbReference>
<evidence type="ECO:0000313" key="5">
    <source>
        <dbReference type="EnsemblMetazoa" id="XP_008202634"/>
    </source>
</evidence>
<feature type="compositionally biased region" description="Basic and acidic residues" evidence="2">
    <location>
        <begin position="15"/>
        <end position="31"/>
    </location>
</feature>
<feature type="compositionally biased region" description="Polar residues" evidence="2">
    <location>
        <begin position="1370"/>
        <end position="1410"/>
    </location>
</feature>
<feature type="region of interest" description="Disordered" evidence="2">
    <location>
        <begin position="1"/>
        <end position="43"/>
    </location>
</feature>
<dbReference type="InParanoid" id="A0A7M7H6K8"/>
<organism evidence="5 6">
    <name type="scientific">Nasonia vitripennis</name>
    <name type="common">Parasitic wasp</name>
    <dbReference type="NCBI Taxonomy" id="7425"/>
    <lineage>
        <taxon>Eukaryota</taxon>
        <taxon>Metazoa</taxon>
        <taxon>Ecdysozoa</taxon>
        <taxon>Arthropoda</taxon>
        <taxon>Hexapoda</taxon>
        <taxon>Insecta</taxon>
        <taxon>Pterygota</taxon>
        <taxon>Neoptera</taxon>
        <taxon>Endopterygota</taxon>
        <taxon>Hymenoptera</taxon>
        <taxon>Apocrita</taxon>
        <taxon>Proctotrupomorpha</taxon>
        <taxon>Chalcidoidea</taxon>
        <taxon>Pteromalidae</taxon>
        <taxon>Pteromalinae</taxon>
        <taxon>Nasonia</taxon>
    </lineage>
</organism>
<dbReference type="Proteomes" id="UP000002358">
    <property type="component" value="Chromosome 1"/>
</dbReference>
<dbReference type="PANTHER" id="PTHR46708">
    <property type="entry name" value="TENASCIN"/>
    <property type="match status" value="1"/>
</dbReference>
<feature type="compositionally biased region" description="Low complexity" evidence="2">
    <location>
        <begin position="1195"/>
        <end position="1208"/>
    </location>
</feature>
<feature type="compositionally biased region" description="Polar residues" evidence="2">
    <location>
        <begin position="1305"/>
        <end position="1315"/>
    </location>
</feature>
<dbReference type="PANTHER" id="PTHR46708:SF11">
    <property type="entry name" value="RECEPTOR-TYPE TYROSINE-PROTEIN PHOSPHATASE ETA-LIKE"/>
    <property type="match status" value="1"/>
</dbReference>
<name>A0A7M7H6K8_NASVI</name>
<keyword evidence="3" id="KW-1133">Transmembrane helix</keyword>
<dbReference type="FunCoup" id="A0A7M7H6K8">
    <property type="interactions" value="64"/>
</dbReference>
<dbReference type="PROSITE" id="PS50853">
    <property type="entry name" value="FN3"/>
    <property type="match status" value="3"/>
</dbReference>